<accession>D7CS77</accession>
<dbReference type="Proteomes" id="UP000000379">
    <property type="component" value="Chromosome"/>
</dbReference>
<dbReference type="STRING" id="649638.Trad_0472"/>
<sequence length="200" mass="21251">MHKFALTPTLSAARYTLPLLLSAALIGCQSSATSEGGPQGERPQHPTYERSDYTIPCLEVALDAPDEVKVGTGVTFAVSATNTCEEPLKLEHIPTPQRFFVLDGDQIVWDSWPAGAEPSAVAYELTLGPGESASWEFPSPDFGKAPFSGISDDGTALAEGAYTVVGRLMNFHPALEEGATQGPPIVPGLDTELQPIKIVR</sequence>
<evidence type="ECO:0000256" key="1">
    <source>
        <dbReference type="SAM" id="SignalP"/>
    </source>
</evidence>
<feature type="chain" id="PRO_5003094245" description="Intracellular proteinase inhibitor BsuPI domain-containing protein" evidence="1">
    <location>
        <begin position="35"/>
        <end position="200"/>
    </location>
</feature>
<keyword evidence="3" id="KW-1185">Reference proteome</keyword>
<evidence type="ECO:0000313" key="3">
    <source>
        <dbReference type="Proteomes" id="UP000000379"/>
    </source>
</evidence>
<dbReference type="AlphaFoldDB" id="D7CS77"/>
<feature type="signal peptide" evidence="1">
    <location>
        <begin position="1"/>
        <end position="34"/>
    </location>
</feature>
<reference evidence="2 3" key="2">
    <citation type="journal article" date="2011" name="Stand. Genomic Sci.">
        <title>Complete genome sequence of Truepera radiovictrix type strain (RQ-24).</title>
        <authorList>
            <person name="Ivanova N."/>
            <person name="Rohde C."/>
            <person name="Munk C."/>
            <person name="Nolan M."/>
            <person name="Lucas S."/>
            <person name="Del Rio T.G."/>
            <person name="Tice H."/>
            <person name="Deshpande S."/>
            <person name="Cheng J.F."/>
            <person name="Tapia R."/>
            <person name="Han C."/>
            <person name="Goodwin L."/>
            <person name="Pitluck S."/>
            <person name="Liolios K."/>
            <person name="Mavromatis K."/>
            <person name="Mikhailova N."/>
            <person name="Pati A."/>
            <person name="Chen A."/>
            <person name="Palaniappan K."/>
            <person name="Land M."/>
            <person name="Hauser L."/>
            <person name="Chang Y.J."/>
            <person name="Jeffries C.D."/>
            <person name="Brambilla E."/>
            <person name="Rohde M."/>
            <person name="Goker M."/>
            <person name="Tindall B.J."/>
            <person name="Woyke T."/>
            <person name="Bristow J."/>
            <person name="Eisen J.A."/>
            <person name="Markowitz V."/>
            <person name="Hugenholtz P."/>
            <person name="Kyrpides N.C."/>
            <person name="Klenk H.P."/>
            <person name="Lapidus A."/>
        </authorList>
    </citation>
    <scope>NUCLEOTIDE SEQUENCE [LARGE SCALE GENOMIC DNA]</scope>
    <source>
        <strain evidence="3">DSM 17093 / CIP 108686 / LMG 22925 / RQ-24</strain>
    </source>
</reference>
<reference evidence="3" key="1">
    <citation type="submission" date="2010-05" db="EMBL/GenBank/DDBJ databases">
        <title>The complete genome of Truepera radiovictris DSM 17093.</title>
        <authorList>
            <consortium name="US DOE Joint Genome Institute (JGI-PGF)"/>
            <person name="Lucas S."/>
            <person name="Copeland A."/>
            <person name="Lapidus A."/>
            <person name="Glavina del Rio T."/>
            <person name="Dalin E."/>
            <person name="Tice H."/>
            <person name="Bruce D."/>
            <person name="Goodwin L."/>
            <person name="Pitluck S."/>
            <person name="Kyrpides N."/>
            <person name="Mavromatis K."/>
            <person name="Ovchinnikova G."/>
            <person name="Munk A.C."/>
            <person name="Detter J.C."/>
            <person name="Han C."/>
            <person name="Tapia R."/>
            <person name="Land M."/>
            <person name="Hauser L."/>
            <person name="Markowitz V."/>
            <person name="Cheng J.-F."/>
            <person name="Hugenholtz P."/>
            <person name="Woyke T."/>
            <person name="Wu D."/>
            <person name="Tindall B."/>
            <person name="Pomrenke H.G."/>
            <person name="Brambilla E."/>
            <person name="Klenk H.-P."/>
            <person name="Eisen J.A."/>
        </authorList>
    </citation>
    <scope>NUCLEOTIDE SEQUENCE [LARGE SCALE GENOMIC DNA]</scope>
    <source>
        <strain evidence="3">DSM 17093 / CIP 108686 / LMG 22925 / RQ-24</strain>
    </source>
</reference>
<gene>
    <name evidence="2" type="ordered locus">Trad_0472</name>
</gene>
<organism evidence="2 3">
    <name type="scientific">Truepera radiovictrix (strain DSM 17093 / CIP 108686 / LMG 22925 / RQ-24)</name>
    <dbReference type="NCBI Taxonomy" id="649638"/>
    <lineage>
        <taxon>Bacteria</taxon>
        <taxon>Thermotogati</taxon>
        <taxon>Deinococcota</taxon>
        <taxon>Deinococci</taxon>
        <taxon>Trueperales</taxon>
        <taxon>Trueperaceae</taxon>
        <taxon>Truepera</taxon>
    </lineage>
</organism>
<dbReference type="EMBL" id="CP002049">
    <property type="protein sequence ID" value="ADI13609.1"/>
    <property type="molecule type" value="Genomic_DNA"/>
</dbReference>
<dbReference type="HOGENOM" id="CLU_1365728_0_0_0"/>
<proteinExistence type="predicted"/>
<dbReference type="RefSeq" id="WP_013176989.1">
    <property type="nucleotide sequence ID" value="NC_014221.1"/>
</dbReference>
<evidence type="ECO:0000313" key="2">
    <source>
        <dbReference type="EMBL" id="ADI13609.1"/>
    </source>
</evidence>
<dbReference type="KEGG" id="tra:Trad_0472"/>
<keyword evidence="1" id="KW-0732">Signal</keyword>
<evidence type="ECO:0008006" key="4">
    <source>
        <dbReference type="Google" id="ProtNLM"/>
    </source>
</evidence>
<name>D7CS77_TRURR</name>
<dbReference type="PROSITE" id="PS51257">
    <property type="entry name" value="PROKAR_LIPOPROTEIN"/>
    <property type="match status" value="1"/>
</dbReference>
<protein>
    <recommendedName>
        <fullName evidence="4">Intracellular proteinase inhibitor BsuPI domain-containing protein</fullName>
    </recommendedName>
</protein>